<dbReference type="InterPro" id="IPR002104">
    <property type="entry name" value="Integrase_catalytic"/>
</dbReference>
<dbReference type="PROSITE" id="PS51900">
    <property type="entry name" value="CB"/>
    <property type="match status" value="1"/>
</dbReference>
<dbReference type="InterPro" id="IPR011010">
    <property type="entry name" value="DNA_brk_join_enz"/>
</dbReference>
<evidence type="ECO:0000256" key="3">
    <source>
        <dbReference type="ARBA" id="ARBA00023125"/>
    </source>
</evidence>
<dbReference type="SUPFAM" id="SSF56349">
    <property type="entry name" value="DNA breaking-rejoining enzymes"/>
    <property type="match status" value="1"/>
</dbReference>
<dbReference type="KEGG" id="dmm:dnm_074100"/>
<dbReference type="InterPro" id="IPR013762">
    <property type="entry name" value="Integrase-like_cat_sf"/>
</dbReference>
<accession>A0A975BUF5</accession>
<dbReference type="InterPro" id="IPR050090">
    <property type="entry name" value="Tyrosine_recombinase_XerCD"/>
</dbReference>
<name>A0A975BUF5_9BACT</name>
<comment type="similarity">
    <text evidence="1">Belongs to the 'phage' integrase family.</text>
</comment>
<dbReference type="Gene3D" id="1.10.443.10">
    <property type="entry name" value="Intergrase catalytic core"/>
    <property type="match status" value="1"/>
</dbReference>
<dbReference type="RefSeq" id="WP_207679166.1">
    <property type="nucleotide sequence ID" value="NZ_CP061800.1"/>
</dbReference>
<feature type="domain" description="Tyr recombinase" evidence="6">
    <location>
        <begin position="100"/>
        <end position="232"/>
    </location>
</feature>
<dbReference type="Pfam" id="PF13495">
    <property type="entry name" value="Phage_int_SAM_4"/>
    <property type="match status" value="1"/>
</dbReference>
<evidence type="ECO:0000313" key="9">
    <source>
        <dbReference type="Proteomes" id="UP000663722"/>
    </source>
</evidence>
<evidence type="ECO:0000259" key="7">
    <source>
        <dbReference type="PROSITE" id="PS51900"/>
    </source>
</evidence>
<keyword evidence="9" id="KW-1185">Reference proteome</keyword>
<keyword evidence="2" id="KW-0229">DNA integration</keyword>
<feature type="domain" description="Core-binding (CB)" evidence="7">
    <location>
        <begin position="1"/>
        <end position="82"/>
    </location>
</feature>
<dbReference type="Gene3D" id="1.10.150.130">
    <property type="match status" value="1"/>
</dbReference>
<evidence type="ECO:0000256" key="1">
    <source>
        <dbReference type="ARBA" id="ARBA00008857"/>
    </source>
</evidence>
<dbReference type="GO" id="GO:0006310">
    <property type="term" value="P:DNA recombination"/>
    <property type="evidence" value="ECO:0007669"/>
    <property type="project" value="UniProtKB-KW"/>
</dbReference>
<keyword evidence="3 5" id="KW-0238">DNA-binding</keyword>
<dbReference type="EMBL" id="CP061800">
    <property type="protein sequence ID" value="QTA91345.1"/>
    <property type="molecule type" value="Genomic_DNA"/>
</dbReference>
<dbReference type="InterPro" id="IPR044068">
    <property type="entry name" value="CB"/>
</dbReference>
<gene>
    <name evidence="8" type="ORF">dnm_074100</name>
</gene>
<reference evidence="8" key="1">
    <citation type="journal article" date="2021" name="Microb. Physiol.">
        <title>Proteogenomic Insights into the Physiology of Marine, Sulfate-Reducing, Filamentous Desulfonema limicola and Desulfonema magnum.</title>
        <authorList>
            <person name="Schnaars V."/>
            <person name="Wohlbrand L."/>
            <person name="Scheve S."/>
            <person name="Hinrichs C."/>
            <person name="Reinhardt R."/>
            <person name="Rabus R."/>
        </authorList>
    </citation>
    <scope>NUCLEOTIDE SEQUENCE</scope>
    <source>
        <strain evidence="8">4be13</strain>
    </source>
</reference>
<dbReference type="GO" id="GO:0003677">
    <property type="term" value="F:DNA binding"/>
    <property type="evidence" value="ECO:0007669"/>
    <property type="project" value="UniProtKB-UniRule"/>
</dbReference>
<evidence type="ECO:0000256" key="5">
    <source>
        <dbReference type="PROSITE-ProRule" id="PRU01248"/>
    </source>
</evidence>
<dbReference type="Pfam" id="PF00589">
    <property type="entry name" value="Phage_integrase"/>
    <property type="match status" value="1"/>
</dbReference>
<evidence type="ECO:0000256" key="2">
    <source>
        <dbReference type="ARBA" id="ARBA00022908"/>
    </source>
</evidence>
<dbReference type="PANTHER" id="PTHR30349">
    <property type="entry name" value="PHAGE INTEGRASE-RELATED"/>
    <property type="match status" value="1"/>
</dbReference>
<dbReference type="Proteomes" id="UP000663722">
    <property type="component" value="Chromosome"/>
</dbReference>
<evidence type="ECO:0000313" key="8">
    <source>
        <dbReference type="EMBL" id="QTA91345.1"/>
    </source>
</evidence>
<dbReference type="GO" id="GO:0015074">
    <property type="term" value="P:DNA integration"/>
    <property type="evidence" value="ECO:0007669"/>
    <property type="project" value="UniProtKB-KW"/>
</dbReference>
<organism evidence="8 9">
    <name type="scientific">Desulfonema magnum</name>
    <dbReference type="NCBI Taxonomy" id="45655"/>
    <lineage>
        <taxon>Bacteria</taxon>
        <taxon>Pseudomonadati</taxon>
        <taxon>Thermodesulfobacteriota</taxon>
        <taxon>Desulfobacteria</taxon>
        <taxon>Desulfobacterales</taxon>
        <taxon>Desulfococcaceae</taxon>
        <taxon>Desulfonema</taxon>
    </lineage>
</organism>
<protein>
    <submittedName>
        <fullName evidence="8">Integron integrase</fullName>
    </submittedName>
</protein>
<evidence type="ECO:0000259" key="6">
    <source>
        <dbReference type="PROSITE" id="PS51898"/>
    </source>
</evidence>
<sequence>MSELLNHIRDVMRKKHYSVHTENAYTDWIKRYIIYHGKRHPGEMGESEIAQFLTHLARDRNVAAGTQNQALNALVFLYKNVLKIELGNFGHIERSKKPKNLPEVMSREEVSAVLSSMKGKHLLMAKLLYGCGLRIKECVRLRVKDIDFGQNHLMVRDGKGMKDRTTMLPDQLKPLLHNQLKKVEKFISRIFGTEWAKFTCLLHWKKISQCGKRTDMEVYFPLGPYRKGSSQR</sequence>
<proteinExistence type="inferred from homology"/>
<dbReference type="PANTHER" id="PTHR30349:SF64">
    <property type="entry name" value="PROPHAGE INTEGRASE INTD-RELATED"/>
    <property type="match status" value="1"/>
</dbReference>
<evidence type="ECO:0000256" key="4">
    <source>
        <dbReference type="ARBA" id="ARBA00023172"/>
    </source>
</evidence>
<dbReference type="InterPro" id="IPR004107">
    <property type="entry name" value="Integrase_SAM-like_N"/>
</dbReference>
<dbReference type="AlphaFoldDB" id="A0A975BUF5"/>
<dbReference type="PROSITE" id="PS51898">
    <property type="entry name" value="TYR_RECOMBINASE"/>
    <property type="match status" value="1"/>
</dbReference>
<keyword evidence="4" id="KW-0233">DNA recombination</keyword>
<dbReference type="InterPro" id="IPR010998">
    <property type="entry name" value="Integrase_recombinase_N"/>
</dbReference>